<dbReference type="EMBL" id="NPBY01000074">
    <property type="protein sequence ID" value="PAD72866.1"/>
    <property type="molecule type" value="Genomic_DNA"/>
</dbReference>
<dbReference type="AlphaFoldDB" id="A0A268EIC4"/>
<reference evidence="1 2" key="1">
    <citation type="submission" date="2017-07" db="EMBL/GenBank/DDBJ databases">
        <title>Isolation and whole genome analysis of endospore-forming bacteria from heroin.</title>
        <authorList>
            <person name="Kalinowski J."/>
            <person name="Ahrens B."/>
            <person name="Al-Dilaimi A."/>
            <person name="Winkler A."/>
            <person name="Wibberg D."/>
            <person name="Schleenbecker U."/>
            <person name="Ruckert C."/>
            <person name="Wolfel R."/>
            <person name="Grass G."/>
        </authorList>
    </citation>
    <scope>NUCLEOTIDE SEQUENCE [LARGE SCALE GENOMIC DNA]</scope>
    <source>
        <strain evidence="1 2">7537-G1</strain>
    </source>
</reference>
<gene>
    <name evidence="1" type="ORF">CHH67_21405</name>
</gene>
<comment type="caution">
    <text evidence="1">The sequence shown here is derived from an EMBL/GenBank/DDBJ whole genome shotgun (WGS) entry which is preliminary data.</text>
</comment>
<proteinExistence type="predicted"/>
<sequence length="268" mass="30572">MINLKIGFSADELEAEYPIGAEILKTRRSELGGIKHKKAAVEVLTRSGQVKQIKGDLVYYSWIVGGLNWSKTSWGERPERGIVIHEVLNTGNGAHVFFVPDDSTVESRLEKLPTYPNLLALDMSHDPLVIEIKNNHQNRPPMETYNLTAELLKTFSLQGHKVFEDLMDLRLRKIEGYVKWQGYAVTAGRTKWFFVQQADGSVVFGNDELHKTKEKRVCGSVDDFYQTIIAESDYSAIADINKENKRVMDRINYILDTYNPLKYSKSRA</sequence>
<evidence type="ECO:0000313" key="2">
    <source>
        <dbReference type="Proteomes" id="UP000215596"/>
    </source>
</evidence>
<dbReference type="Proteomes" id="UP000215596">
    <property type="component" value="Unassembled WGS sequence"/>
</dbReference>
<evidence type="ECO:0000313" key="1">
    <source>
        <dbReference type="EMBL" id="PAD72866.1"/>
    </source>
</evidence>
<accession>A0A268EIC4</accession>
<dbReference type="RefSeq" id="WP_095267416.1">
    <property type="nucleotide sequence ID" value="NZ_NPBY01000074.1"/>
</dbReference>
<name>A0A268EIC4_9BACL</name>
<organism evidence="1 2">
    <name type="scientific">Paenibacillus campinasensis</name>
    <dbReference type="NCBI Taxonomy" id="66347"/>
    <lineage>
        <taxon>Bacteria</taxon>
        <taxon>Bacillati</taxon>
        <taxon>Bacillota</taxon>
        <taxon>Bacilli</taxon>
        <taxon>Bacillales</taxon>
        <taxon>Paenibacillaceae</taxon>
        <taxon>Paenibacillus</taxon>
    </lineage>
</organism>
<protein>
    <submittedName>
        <fullName evidence="1">Uncharacterized protein</fullName>
    </submittedName>
</protein>